<dbReference type="GO" id="GO:0006310">
    <property type="term" value="P:DNA recombination"/>
    <property type="evidence" value="ECO:0007669"/>
    <property type="project" value="UniProtKB-KW"/>
</dbReference>
<dbReference type="EMBL" id="JAEQMG010000140">
    <property type="protein sequence ID" value="MBK6089494.1"/>
    <property type="molecule type" value="Genomic_DNA"/>
</dbReference>
<dbReference type="Gene3D" id="1.10.443.10">
    <property type="entry name" value="Intergrase catalytic core"/>
    <property type="match status" value="1"/>
</dbReference>
<dbReference type="InterPro" id="IPR050090">
    <property type="entry name" value="Tyrosine_recombinase_XerCD"/>
</dbReference>
<dbReference type="Proteomes" id="UP000633365">
    <property type="component" value="Unassembled WGS sequence"/>
</dbReference>
<dbReference type="CDD" id="cd01189">
    <property type="entry name" value="INT_ICEBs1_C_like"/>
    <property type="match status" value="1"/>
</dbReference>
<gene>
    <name evidence="5" type="ORF">JKK62_12735</name>
</gene>
<dbReference type="Pfam" id="PF00589">
    <property type="entry name" value="Phage_integrase"/>
    <property type="match status" value="1"/>
</dbReference>
<evidence type="ECO:0000313" key="5">
    <source>
        <dbReference type="EMBL" id="MBK6089494.1"/>
    </source>
</evidence>
<comment type="similarity">
    <text evidence="1">Belongs to the 'phage' integrase family.</text>
</comment>
<evidence type="ECO:0000256" key="1">
    <source>
        <dbReference type="ARBA" id="ARBA00008857"/>
    </source>
</evidence>
<dbReference type="GO" id="GO:0003677">
    <property type="term" value="F:DNA binding"/>
    <property type="evidence" value="ECO:0007669"/>
    <property type="project" value="UniProtKB-KW"/>
</dbReference>
<dbReference type="PANTHER" id="PTHR30349">
    <property type="entry name" value="PHAGE INTEGRASE-RELATED"/>
    <property type="match status" value="1"/>
</dbReference>
<dbReference type="SUPFAM" id="SSF56349">
    <property type="entry name" value="DNA breaking-rejoining enzymes"/>
    <property type="match status" value="1"/>
</dbReference>
<dbReference type="InterPro" id="IPR013762">
    <property type="entry name" value="Integrase-like_cat_sf"/>
</dbReference>
<keyword evidence="2" id="KW-0238">DNA-binding</keyword>
<dbReference type="InterPro" id="IPR011010">
    <property type="entry name" value="DNA_brk_join_enz"/>
</dbReference>
<dbReference type="InterPro" id="IPR010998">
    <property type="entry name" value="Integrase_recombinase_N"/>
</dbReference>
<evidence type="ECO:0000313" key="6">
    <source>
        <dbReference type="Proteomes" id="UP000633365"/>
    </source>
</evidence>
<dbReference type="InterPro" id="IPR002104">
    <property type="entry name" value="Integrase_catalytic"/>
</dbReference>
<protein>
    <submittedName>
        <fullName evidence="5">Site-specific integrase</fullName>
    </submittedName>
</protein>
<proteinExistence type="inferred from homology"/>
<dbReference type="AlphaFoldDB" id="A0A934WT86"/>
<name>A0A934WT86_9FIRM</name>
<dbReference type="RefSeq" id="WP_201428215.1">
    <property type="nucleotide sequence ID" value="NZ_JAEQMG010000140.1"/>
</dbReference>
<evidence type="ECO:0000256" key="3">
    <source>
        <dbReference type="ARBA" id="ARBA00023172"/>
    </source>
</evidence>
<accession>A0A934WT86</accession>
<reference evidence="5" key="1">
    <citation type="submission" date="2021-01" db="EMBL/GenBank/DDBJ databases">
        <title>Genome public.</title>
        <authorList>
            <person name="Liu C."/>
            <person name="Sun Q."/>
        </authorList>
    </citation>
    <scope>NUCLEOTIDE SEQUENCE</scope>
    <source>
        <strain evidence="5">M6</strain>
    </source>
</reference>
<comment type="caution">
    <text evidence="5">The sequence shown here is derived from an EMBL/GenBank/DDBJ whole genome shotgun (WGS) entry which is preliminary data.</text>
</comment>
<dbReference type="PROSITE" id="PS51898">
    <property type="entry name" value="TYR_RECOMBINASE"/>
    <property type="match status" value="1"/>
</dbReference>
<evidence type="ECO:0000259" key="4">
    <source>
        <dbReference type="PROSITE" id="PS51898"/>
    </source>
</evidence>
<evidence type="ECO:0000256" key="2">
    <source>
        <dbReference type="ARBA" id="ARBA00023125"/>
    </source>
</evidence>
<dbReference type="Gene3D" id="1.10.150.130">
    <property type="match status" value="1"/>
</dbReference>
<keyword evidence="3" id="KW-0233">DNA recombination</keyword>
<dbReference type="PANTHER" id="PTHR30349:SF64">
    <property type="entry name" value="PROPHAGE INTEGRASE INTD-RELATED"/>
    <property type="match status" value="1"/>
</dbReference>
<organism evidence="5 6">
    <name type="scientific">Ruminococcus difficilis</name>
    <dbReference type="NCBI Taxonomy" id="2763069"/>
    <lineage>
        <taxon>Bacteria</taxon>
        <taxon>Bacillati</taxon>
        <taxon>Bacillota</taxon>
        <taxon>Clostridia</taxon>
        <taxon>Eubacteriales</taxon>
        <taxon>Oscillospiraceae</taxon>
        <taxon>Ruminococcus</taxon>
    </lineage>
</organism>
<sequence>MATTKTQKTKKRRPRGTGTIYYDAKRKRYMGQTIIDLGNGKTKKKTVSGTTKTAVSDKLREIEHKSIKGEYIEKDSTKLYDLADKMIEEQYALNEIRVSSYDRKKATLKMLDDISNREIQEITEDDIKSFFANHLYYSQSCVNKMFQLLGACFKLAIRKKLIIDNPMADMKRPKSLQKHIPVRALTLNEQKKLLDVLKAKDVLYREIMMLSMFTGMRIGEICALAVEDIKFEDSSIFIHKTVTRGTNNSTEIGDETKTLRSTRTIYINEEIADFLKDCIGDKKSGLIFKSTNNKVITTNQVNSSYSGVMRKYGIIDSTIYGKVDLHSLRHTYATRCIESGMPAKVLQNILGHTDISITLNIYCSVFEKFRSEHIAVADEYMKENNLAIA</sequence>
<dbReference type="GO" id="GO:0015074">
    <property type="term" value="P:DNA integration"/>
    <property type="evidence" value="ECO:0007669"/>
    <property type="project" value="InterPro"/>
</dbReference>
<keyword evidence="6" id="KW-1185">Reference proteome</keyword>
<feature type="domain" description="Tyr recombinase" evidence="4">
    <location>
        <begin position="180"/>
        <end position="379"/>
    </location>
</feature>